<reference evidence="2 3" key="1">
    <citation type="submission" date="2019-02" db="EMBL/GenBank/DDBJ databases">
        <title>Genome sequencing of the rare red list fungi Hericium alpestre (H. flagellum).</title>
        <authorList>
            <person name="Buettner E."/>
            <person name="Kellner H."/>
        </authorList>
    </citation>
    <scope>NUCLEOTIDE SEQUENCE [LARGE SCALE GENOMIC DNA]</scope>
    <source>
        <strain evidence="2 3">DSM 108284</strain>
    </source>
</reference>
<comment type="caution">
    <text evidence="2">The sequence shown here is derived from an EMBL/GenBank/DDBJ whole genome shotgun (WGS) entry which is preliminary data.</text>
</comment>
<evidence type="ECO:0000313" key="2">
    <source>
        <dbReference type="EMBL" id="TFY74488.1"/>
    </source>
</evidence>
<organism evidence="2 3">
    <name type="scientific">Hericium alpestre</name>
    <dbReference type="NCBI Taxonomy" id="135208"/>
    <lineage>
        <taxon>Eukaryota</taxon>
        <taxon>Fungi</taxon>
        <taxon>Dikarya</taxon>
        <taxon>Basidiomycota</taxon>
        <taxon>Agaricomycotina</taxon>
        <taxon>Agaricomycetes</taxon>
        <taxon>Russulales</taxon>
        <taxon>Hericiaceae</taxon>
        <taxon>Hericium</taxon>
    </lineage>
</organism>
<dbReference type="EMBL" id="SFCI01002052">
    <property type="protein sequence ID" value="TFY74488.1"/>
    <property type="molecule type" value="Genomic_DNA"/>
</dbReference>
<sequence length="170" mass="17725">EARKRAKREAEAVAFAAANPTPPPPPVPMVEPKREESAAPPDEDRFGPGMDLAPDTITWYGPGPPASPEPAPSLELTPSHSMAWGPVAGLASNHVDSPAPTVASAMESLGIHSGYNSEYDAAKEEEEEEAPSGYTHGAGSGYGDLAHYQHTPGAPVSMELEEVEEGQSAS</sequence>
<dbReference type="AlphaFoldDB" id="A0A4Y9ZLT9"/>
<evidence type="ECO:0000313" key="3">
    <source>
        <dbReference type="Proteomes" id="UP000298061"/>
    </source>
</evidence>
<keyword evidence="3" id="KW-1185">Reference proteome</keyword>
<name>A0A4Y9ZLT9_9AGAM</name>
<feature type="region of interest" description="Disordered" evidence="1">
    <location>
        <begin position="116"/>
        <end position="170"/>
    </location>
</feature>
<feature type="non-terminal residue" evidence="2">
    <location>
        <position position="1"/>
    </location>
</feature>
<gene>
    <name evidence="2" type="ORF">EWM64_g9524</name>
</gene>
<feature type="region of interest" description="Disordered" evidence="1">
    <location>
        <begin position="1"/>
        <end position="100"/>
    </location>
</feature>
<feature type="compositionally biased region" description="Pro residues" evidence="1">
    <location>
        <begin position="62"/>
        <end position="71"/>
    </location>
</feature>
<feature type="compositionally biased region" description="Basic and acidic residues" evidence="1">
    <location>
        <begin position="31"/>
        <end position="46"/>
    </location>
</feature>
<dbReference type="Proteomes" id="UP000298061">
    <property type="component" value="Unassembled WGS sequence"/>
</dbReference>
<accession>A0A4Y9ZLT9</accession>
<feature type="compositionally biased region" description="Acidic residues" evidence="1">
    <location>
        <begin position="159"/>
        <end position="170"/>
    </location>
</feature>
<proteinExistence type="predicted"/>
<feature type="compositionally biased region" description="Pro residues" evidence="1">
    <location>
        <begin position="20"/>
        <end position="29"/>
    </location>
</feature>
<evidence type="ECO:0000256" key="1">
    <source>
        <dbReference type="SAM" id="MobiDB-lite"/>
    </source>
</evidence>
<protein>
    <submittedName>
        <fullName evidence="2">Uncharacterized protein</fullName>
    </submittedName>
</protein>